<name>A0ABT6YPM2_9BACT</name>
<dbReference type="Proteomes" id="UP001236569">
    <property type="component" value="Unassembled WGS sequence"/>
</dbReference>
<keyword evidence="8" id="KW-1185">Reference proteome</keyword>
<feature type="chain" id="PRO_5047099000" evidence="6">
    <location>
        <begin position="24"/>
        <end position="954"/>
    </location>
</feature>
<dbReference type="InterPro" id="IPR019734">
    <property type="entry name" value="TPR_rpt"/>
</dbReference>
<evidence type="ECO:0000256" key="5">
    <source>
        <dbReference type="SAM" id="MobiDB-lite"/>
    </source>
</evidence>
<dbReference type="PROSITE" id="PS50005">
    <property type="entry name" value="TPR"/>
    <property type="match status" value="5"/>
</dbReference>
<dbReference type="SMART" id="SM00028">
    <property type="entry name" value="TPR"/>
    <property type="match status" value="15"/>
</dbReference>
<evidence type="ECO:0000256" key="2">
    <source>
        <dbReference type="ARBA" id="ARBA00022803"/>
    </source>
</evidence>
<feature type="compositionally biased region" description="Polar residues" evidence="5">
    <location>
        <begin position="208"/>
        <end position="224"/>
    </location>
</feature>
<dbReference type="Gene3D" id="1.25.40.10">
    <property type="entry name" value="Tetratricopeptide repeat domain"/>
    <property type="match status" value="6"/>
</dbReference>
<proteinExistence type="predicted"/>
<evidence type="ECO:0000256" key="3">
    <source>
        <dbReference type="PROSITE-ProRule" id="PRU00339"/>
    </source>
</evidence>
<dbReference type="PANTHER" id="PTHR44858">
    <property type="entry name" value="TETRATRICOPEPTIDE REPEAT PROTEIN 6"/>
    <property type="match status" value="1"/>
</dbReference>
<reference evidence="7 8" key="1">
    <citation type="submission" date="2023-05" db="EMBL/GenBank/DDBJ databases">
        <title>Novel species of genus Flectobacillus isolated from stream in China.</title>
        <authorList>
            <person name="Lu H."/>
        </authorList>
    </citation>
    <scope>NUCLEOTIDE SEQUENCE [LARGE SCALE GENOMIC DNA]</scope>
    <source>
        <strain evidence="7 8">DC10W</strain>
    </source>
</reference>
<dbReference type="RefSeq" id="WP_283370511.1">
    <property type="nucleotide sequence ID" value="NZ_JASHID010000010.1"/>
</dbReference>
<evidence type="ECO:0000256" key="4">
    <source>
        <dbReference type="SAM" id="Coils"/>
    </source>
</evidence>
<gene>
    <name evidence="7" type="ORF">QM480_14420</name>
</gene>
<feature type="repeat" description="TPR" evidence="3">
    <location>
        <begin position="603"/>
        <end position="636"/>
    </location>
</feature>
<dbReference type="InterPro" id="IPR011990">
    <property type="entry name" value="TPR-like_helical_dom_sf"/>
</dbReference>
<accession>A0ABT6YPM2</accession>
<feature type="repeat" description="TPR" evidence="3">
    <location>
        <begin position="637"/>
        <end position="670"/>
    </location>
</feature>
<dbReference type="EMBL" id="JASHID010000010">
    <property type="protein sequence ID" value="MDI9865534.1"/>
    <property type="molecule type" value="Genomic_DNA"/>
</dbReference>
<dbReference type="Pfam" id="PF13414">
    <property type="entry name" value="TPR_11"/>
    <property type="match status" value="1"/>
</dbReference>
<keyword evidence="2 3" id="KW-0802">TPR repeat</keyword>
<feature type="repeat" description="TPR" evidence="3">
    <location>
        <begin position="526"/>
        <end position="559"/>
    </location>
</feature>
<sequence length="954" mass="109927">MRKIYRISLLLVVTLIYSTAINAQTITQKESEEIKLAAKRKVQNGLKDLLNFITDESIGDAEKLATIKDSYSSSTIQVFYNNQTILEDDINPNYFNGNNIHDMSVEKYLNTLDILYTKTIESSIDINVLSLSNVKQAAGLMYIKVYFESQFKNSHKTIKLAYKKTLRVAELRVERSGKKWVANVTRVAFGDAADENGKNDIVLKENNDPSVSTTNIEPETNQAEESQKKELNEFTQLLADADDAFKTKEYEIALQAYSEALKKEKDEYGKTFYIKKQVSLTKREIQKEQELKKQEAERQLQKQKEQNYTRLINEAKSLERRRIYEKSIQQYQAAFRIMPDSAYLYQDAVRNLNKELSIKTEADEMFLAGNFKELKKKYDSYLKKDRSNPDYFLGRAKCSIQLGDSPKYILEDLNEAINLDFQNTAAFIARAEFYVSQSNIPKAIADYTSFLNIEQDSASVYAIRASLKIRTNNIQGAFEDYDKAVILDKKNPKYYYERASLNTQNGTWQKAIADYSEVIALDAKMVLAYYYRGDAYYNLKKYKEAGQDFSQAQNMQVAESFVDIIRQRSEEFFASGNKALDGKDIALALTNFTNSILILPSNYRSWFKIGECYQENNKFIEAIENYTTAIKHNENYDDAFYKRGLAKYRLGRYNESLEDFHKANEIVSNYYDAIFYEARTLMQLKNFKSAITLFQKIKIAKPTIEKSFSKEFFANSHMYAGISMIEEKYIAEANNELSLAIKLNPNLSEAYYYRGLTYNELNKQESALSDLNQTITLGPNNYKKEMARGIALFYMGNYAPAASAFQESINLDTLKKNYYDGYKMKAYSLFKLDQHTQASEAFVNALENKSDQEGESLFRDLATSYLFDGQSSKALSIIEQVLKNNPNNSEVNYLLACYYIQTQKIDEALKVLEKLFVANAIDNSFIKKDRLINVINSNFRSSKEYKALLKKVSK</sequence>
<evidence type="ECO:0000256" key="1">
    <source>
        <dbReference type="ARBA" id="ARBA00022737"/>
    </source>
</evidence>
<feature type="region of interest" description="Disordered" evidence="5">
    <location>
        <begin position="200"/>
        <end position="225"/>
    </location>
</feature>
<keyword evidence="6" id="KW-0732">Signal</keyword>
<evidence type="ECO:0000313" key="8">
    <source>
        <dbReference type="Proteomes" id="UP001236569"/>
    </source>
</evidence>
<dbReference type="SUPFAM" id="SSF48452">
    <property type="entry name" value="TPR-like"/>
    <property type="match status" value="4"/>
</dbReference>
<dbReference type="Pfam" id="PF14559">
    <property type="entry name" value="TPR_19"/>
    <property type="match status" value="1"/>
</dbReference>
<dbReference type="InterPro" id="IPR050498">
    <property type="entry name" value="Ycf3"/>
</dbReference>
<keyword evidence="4" id="KW-0175">Coiled coil</keyword>
<feature type="signal peptide" evidence="6">
    <location>
        <begin position="1"/>
        <end position="23"/>
    </location>
</feature>
<dbReference type="PANTHER" id="PTHR44858:SF1">
    <property type="entry name" value="UDP-N-ACETYLGLUCOSAMINE--PEPTIDE N-ACETYLGLUCOSAMINYLTRANSFERASE SPINDLY-RELATED"/>
    <property type="match status" value="1"/>
</dbReference>
<evidence type="ECO:0000313" key="7">
    <source>
        <dbReference type="EMBL" id="MDI9865534.1"/>
    </source>
</evidence>
<feature type="repeat" description="TPR" evidence="3">
    <location>
        <begin position="748"/>
        <end position="781"/>
    </location>
</feature>
<dbReference type="Pfam" id="PF13432">
    <property type="entry name" value="TPR_16"/>
    <property type="match status" value="1"/>
</dbReference>
<comment type="caution">
    <text evidence="7">The sequence shown here is derived from an EMBL/GenBank/DDBJ whole genome shotgun (WGS) entry which is preliminary data.</text>
</comment>
<evidence type="ECO:0000256" key="6">
    <source>
        <dbReference type="SAM" id="SignalP"/>
    </source>
</evidence>
<protein>
    <submittedName>
        <fullName evidence="7">Tetratricopeptide repeat protein</fullName>
    </submittedName>
</protein>
<organism evidence="7 8">
    <name type="scientific">Flectobacillus longus</name>
    <dbReference type="NCBI Taxonomy" id="2984207"/>
    <lineage>
        <taxon>Bacteria</taxon>
        <taxon>Pseudomonadati</taxon>
        <taxon>Bacteroidota</taxon>
        <taxon>Cytophagia</taxon>
        <taxon>Cytophagales</taxon>
        <taxon>Flectobacillaceae</taxon>
        <taxon>Flectobacillus</taxon>
    </lineage>
</organism>
<keyword evidence="1" id="KW-0677">Repeat</keyword>
<feature type="coiled-coil region" evidence="4">
    <location>
        <begin position="247"/>
        <end position="321"/>
    </location>
</feature>
<feature type="repeat" description="TPR" evidence="3">
    <location>
        <begin position="855"/>
        <end position="888"/>
    </location>
</feature>